<dbReference type="Gene3D" id="3.10.170.10">
    <property type="match status" value="1"/>
</dbReference>
<feature type="chain" id="PRO_5011514567" evidence="5">
    <location>
        <begin position="29"/>
        <end position="495"/>
    </location>
</feature>
<dbReference type="PANTHER" id="PTHR30168:SF0">
    <property type="entry name" value="INNER MEMBRANE PROTEIN"/>
    <property type="match status" value="1"/>
</dbReference>
<keyword evidence="2" id="KW-0812">Transmembrane</keyword>
<evidence type="ECO:0000256" key="3">
    <source>
        <dbReference type="ARBA" id="ARBA00022989"/>
    </source>
</evidence>
<dbReference type="EMBL" id="FOGI01000004">
    <property type="protein sequence ID" value="SER60781.1"/>
    <property type="molecule type" value="Genomic_DNA"/>
</dbReference>
<keyword evidence="6" id="KW-0645">Protease</keyword>
<evidence type="ECO:0000313" key="7">
    <source>
        <dbReference type="Proteomes" id="UP000199051"/>
    </source>
</evidence>
<dbReference type="RefSeq" id="WP_245782300.1">
    <property type="nucleotide sequence ID" value="NZ_FOGI01000004.1"/>
</dbReference>
<evidence type="ECO:0000256" key="2">
    <source>
        <dbReference type="ARBA" id="ARBA00022692"/>
    </source>
</evidence>
<proteinExistence type="predicted"/>
<dbReference type="InterPro" id="IPR007343">
    <property type="entry name" value="Uncharacterised_pept_Zn_put"/>
</dbReference>
<gene>
    <name evidence="6" type="ORF">SAMN04487818_104317</name>
</gene>
<keyword evidence="6" id="KW-0482">Metalloprotease</keyword>
<keyword evidence="6" id="KW-0378">Hydrolase</keyword>
<evidence type="ECO:0000256" key="5">
    <source>
        <dbReference type="SAM" id="SignalP"/>
    </source>
</evidence>
<keyword evidence="3" id="KW-1133">Transmembrane helix</keyword>
<comment type="subcellular location">
    <subcellularLocation>
        <location evidence="1">Membrane</location>
        <topology evidence="1">Single-pass membrane protein</topology>
    </subcellularLocation>
</comment>
<keyword evidence="7" id="KW-1185">Reference proteome</keyword>
<evidence type="ECO:0000256" key="4">
    <source>
        <dbReference type="ARBA" id="ARBA00023136"/>
    </source>
</evidence>
<dbReference type="GO" id="GO:0016020">
    <property type="term" value="C:membrane"/>
    <property type="evidence" value="ECO:0007669"/>
    <property type="project" value="UniProtKB-SubCell"/>
</dbReference>
<dbReference type="GO" id="GO:0006508">
    <property type="term" value="P:proteolysis"/>
    <property type="evidence" value="ECO:0007669"/>
    <property type="project" value="UniProtKB-KW"/>
</dbReference>
<dbReference type="GO" id="GO:0008237">
    <property type="term" value="F:metallopeptidase activity"/>
    <property type="evidence" value="ECO:0007669"/>
    <property type="project" value="UniProtKB-KW"/>
</dbReference>
<accession>A0A1H9QJN1</accession>
<sequence>MRVLSARARVAAALAVAAVLLVQLGGCAGQPIEGRPRGVGDIDAGTAAGIPVNNDGPTGPKKGAADAALQVENADGGEMDRLAVNALSDIYDYWSERMPADFDGKQFEPIKRLASYDSKGKAIKLCGQSTADLVNAFYCNADDSVAWDRGVLLPMLDKQFGPMSVVAVLAHEMGHAVQFRLGSLSGINQTTPTIIKEQQADCYAGGFFRWVAEGKAKHFDVNTGKGLNHVLATMFFIRDPAGLSASKQGAHGLAFDRVFAFQAGFSEGPTRCARMNQDEINTRISEKERGETEMENSRNGDVEFDNKKVQDLLQASLDEAFKRTGATPPAITYDGADCKKGNSTPPVSFCPDSNTVAIDPDAMEKIATPPKRGQEPGVDGAGIGDFAAFAEIASRYSLSIQKSVGVSLEGDKTGLRTACLTGAWAKFADLAGNANESKLRLAVGDLDEAVAELLQDNSLIAADINGKQVPSGFARVEAFRIGYFEGDKGCANQFS</sequence>
<keyword evidence="5" id="KW-0732">Signal</keyword>
<dbReference type="Proteomes" id="UP000199051">
    <property type="component" value="Unassembled WGS sequence"/>
</dbReference>
<dbReference type="AlphaFoldDB" id="A0A1H9QJN1"/>
<dbReference type="PANTHER" id="PTHR30168">
    <property type="entry name" value="PUTATIVE MEMBRANE PROTEIN YPFJ"/>
    <property type="match status" value="1"/>
</dbReference>
<feature type="signal peptide" evidence="5">
    <location>
        <begin position="1"/>
        <end position="28"/>
    </location>
</feature>
<reference evidence="7" key="1">
    <citation type="submission" date="2016-10" db="EMBL/GenBank/DDBJ databases">
        <authorList>
            <person name="Varghese N."/>
            <person name="Submissions S."/>
        </authorList>
    </citation>
    <scope>NUCLEOTIDE SEQUENCE [LARGE SCALE GENOMIC DNA]</scope>
    <source>
        <strain evidence="7">DSM 44260</strain>
    </source>
</reference>
<dbReference type="Pfam" id="PF04228">
    <property type="entry name" value="Zn_peptidase"/>
    <property type="match status" value="1"/>
</dbReference>
<evidence type="ECO:0000313" key="6">
    <source>
        <dbReference type="EMBL" id="SER60781.1"/>
    </source>
</evidence>
<dbReference type="SUPFAM" id="SSF55486">
    <property type="entry name" value="Metalloproteases ('zincins'), catalytic domain"/>
    <property type="match status" value="1"/>
</dbReference>
<keyword evidence="4" id="KW-0472">Membrane</keyword>
<name>A0A1H9QJN1_9PSEU</name>
<protein>
    <submittedName>
        <fullName evidence="6">Predicted metalloprotease</fullName>
    </submittedName>
</protein>
<organism evidence="6 7">
    <name type="scientific">Actinokineospora terrae</name>
    <dbReference type="NCBI Taxonomy" id="155974"/>
    <lineage>
        <taxon>Bacteria</taxon>
        <taxon>Bacillati</taxon>
        <taxon>Actinomycetota</taxon>
        <taxon>Actinomycetes</taxon>
        <taxon>Pseudonocardiales</taxon>
        <taxon>Pseudonocardiaceae</taxon>
        <taxon>Actinokineospora</taxon>
    </lineage>
</organism>
<evidence type="ECO:0000256" key="1">
    <source>
        <dbReference type="ARBA" id="ARBA00004167"/>
    </source>
</evidence>
<dbReference type="STRING" id="155974.SAMN04487818_104317"/>